<dbReference type="GO" id="GO:0005840">
    <property type="term" value="C:ribosome"/>
    <property type="evidence" value="ECO:0007669"/>
    <property type="project" value="UniProtKB-KW"/>
</dbReference>
<dbReference type="SUPFAM" id="SSF160369">
    <property type="entry name" value="Ribosomal protein L10-like"/>
    <property type="match status" value="1"/>
</dbReference>
<dbReference type="EMBL" id="CP045119">
    <property type="protein sequence ID" value="QIN83666.1"/>
    <property type="molecule type" value="Genomic_DNA"/>
</dbReference>
<dbReference type="InterPro" id="IPR022973">
    <property type="entry name" value="Ribosomal_uL10_bac"/>
</dbReference>
<dbReference type="InterPro" id="IPR001790">
    <property type="entry name" value="Ribosomal_uL10"/>
</dbReference>
<keyword evidence="2 5" id="KW-0689">Ribosomal protein</keyword>
<dbReference type="HAMAP" id="MF_00362">
    <property type="entry name" value="Ribosomal_uL10"/>
    <property type="match status" value="1"/>
</dbReference>
<evidence type="ECO:0000256" key="3">
    <source>
        <dbReference type="ARBA" id="ARBA00023274"/>
    </source>
</evidence>
<dbReference type="NCBIfam" id="NF000955">
    <property type="entry name" value="PRK00099.1-1"/>
    <property type="match status" value="1"/>
</dbReference>
<comment type="similarity">
    <text evidence="1 5">Belongs to the universal ribosomal protein uL10 family.</text>
</comment>
<dbReference type="RefSeq" id="WP_166177150.1">
    <property type="nucleotide sequence ID" value="NZ_CP045119.1"/>
</dbReference>
<reference evidence="6 7" key="1">
    <citation type="submission" date="2019-10" db="EMBL/GenBank/DDBJ databases">
        <title>Rubrobacter sp nov SCSIO 52090 isolated from a deep-sea sediment in the South China Sea.</title>
        <authorList>
            <person name="Chen R.W."/>
        </authorList>
    </citation>
    <scope>NUCLEOTIDE SEQUENCE [LARGE SCALE GENOMIC DNA]</scope>
    <source>
        <strain evidence="6 7">SCSIO 52909</strain>
    </source>
</reference>
<dbReference type="AlphaFoldDB" id="A0A6G8QB13"/>
<keyword evidence="7" id="KW-1185">Reference proteome</keyword>
<evidence type="ECO:0000313" key="7">
    <source>
        <dbReference type="Proteomes" id="UP000501452"/>
    </source>
</evidence>
<proteinExistence type="inferred from homology"/>
<organism evidence="6 7">
    <name type="scientific">Rubrobacter tropicus</name>
    <dbReference type="NCBI Taxonomy" id="2653851"/>
    <lineage>
        <taxon>Bacteria</taxon>
        <taxon>Bacillati</taxon>
        <taxon>Actinomycetota</taxon>
        <taxon>Rubrobacteria</taxon>
        <taxon>Rubrobacterales</taxon>
        <taxon>Rubrobacteraceae</taxon>
        <taxon>Rubrobacter</taxon>
    </lineage>
</organism>
<keyword evidence="5" id="KW-0694">RNA-binding</keyword>
<dbReference type="GO" id="GO:0006412">
    <property type="term" value="P:translation"/>
    <property type="evidence" value="ECO:0007669"/>
    <property type="project" value="UniProtKB-UniRule"/>
</dbReference>
<sequence>MKREEKAQVIERLAGKLRAGSAVLVDYQGMDVARTTDLRRRSRESGVEFVVAKNTLTKRAADEAGVEGLEEFLTGPTALAFSEDPVASAKLMAEFADQVETFALKGGLLEGGRVLDEADVVALSKLPAREQLIAQVVGGISSPLTGLVTVLNNTVQGLVVALGQIAEQKQNAEQS</sequence>
<evidence type="ECO:0000256" key="5">
    <source>
        <dbReference type="HAMAP-Rule" id="MF_00362"/>
    </source>
</evidence>
<keyword evidence="3 5" id="KW-0687">Ribonucleoprotein</keyword>
<name>A0A6G8QB13_9ACTN</name>
<dbReference type="CDD" id="cd05797">
    <property type="entry name" value="Ribosomal_L10"/>
    <property type="match status" value="1"/>
</dbReference>
<dbReference type="Gene3D" id="6.10.250.290">
    <property type="match status" value="1"/>
</dbReference>
<dbReference type="InterPro" id="IPR043141">
    <property type="entry name" value="Ribosomal_uL10-like_sf"/>
</dbReference>
<dbReference type="PANTHER" id="PTHR11560">
    <property type="entry name" value="39S RIBOSOMAL PROTEIN L10, MITOCHONDRIAL"/>
    <property type="match status" value="1"/>
</dbReference>
<gene>
    <name evidence="5 6" type="primary">rplJ</name>
    <name evidence="6" type="ORF">GBA63_14235</name>
</gene>
<keyword evidence="5" id="KW-0699">rRNA-binding</keyword>
<evidence type="ECO:0000256" key="1">
    <source>
        <dbReference type="ARBA" id="ARBA00008889"/>
    </source>
</evidence>
<dbReference type="Proteomes" id="UP000501452">
    <property type="component" value="Chromosome"/>
</dbReference>
<dbReference type="Pfam" id="PF00466">
    <property type="entry name" value="Ribosomal_L10"/>
    <property type="match status" value="1"/>
</dbReference>
<comment type="subunit">
    <text evidence="5">Part of the ribosomal stalk of the 50S ribosomal subunit. The N-terminus interacts with L11 and the large rRNA to form the base of the stalk. The C-terminus forms an elongated spine to which L12 dimers bind in a sequential fashion forming a multimeric L10(L12)X complex.</text>
</comment>
<dbReference type="KEGG" id="rub:GBA63_14235"/>
<accession>A0A6G8QB13</accession>
<protein>
    <recommendedName>
        <fullName evidence="4 5">Large ribosomal subunit protein uL10</fullName>
    </recommendedName>
</protein>
<evidence type="ECO:0000256" key="4">
    <source>
        <dbReference type="ARBA" id="ARBA00035202"/>
    </source>
</evidence>
<dbReference type="InterPro" id="IPR047865">
    <property type="entry name" value="Ribosomal_uL10_bac_type"/>
</dbReference>
<evidence type="ECO:0000256" key="2">
    <source>
        <dbReference type="ARBA" id="ARBA00022980"/>
    </source>
</evidence>
<dbReference type="GO" id="GO:0070180">
    <property type="term" value="F:large ribosomal subunit rRNA binding"/>
    <property type="evidence" value="ECO:0007669"/>
    <property type="project" value="UniProtKB-UniRule"/>
</dbReference>
<dbReference type="Gene3D" id="3.30.70.1730">
    <property type="match status" value="1"/>
</dbReference>
<comment type="function">
    <text evidence="5">Forms part of the ribosomal stalk, playing a central role in the interaction of the ribosome with GTP-bound translation factors.</text>
</comment>
<dbReference type="GO" id="GO:1990904">
    <property type="term" value="C:ribonucleoprotein complex"/>
    <property type="evidence" value="ECO:0007669"/>
    <property type="project" value="UniProtKB-KW"/>
</dbReference>
<evidence type="ECO:0000313" key="6">
    <source>
        <dbReference type="EMBL" id="QIN83666.1"/>
    </source>
</evidence>